<sequence length="310" mass="32728">MDFIVNRKAKQYSLASILGDEIISFIENGIVSTEVTPPPKKSASVTYHTTSFAPKREHHPSPARHLTRTVTPSPAPAPKSSSMRYVVSTAAKPQTAHQPARFSDVTKFVAKAPPARRQRPKDSAHIVINNIPRAAPRAAQMPGQSDLRLAQAPTARVEGTPLRPIVLSVRHDGIVEKVTPVVAASDWAGVTRAVAPTPAAILPRPAPETATPVQPPKPESAPPLSASPSDTGPEATSPLQYESESTFIPSSGTSISRGLFSSGTRFSTSSASEDSALSGLDSGMTSGDSLLGDTGLSPGEVRQTVGRRWR</sequence>
<dbReference type="Proteomes" id="UP000717585">
    <property type="component" value="Unassembled WGS sequence"/>
</dbReference>
<feature type="compositionally biased region" description="Basic residues" evidence="1">
    <location>
        <begin position="56"/>
        <end position="67"/>
    </location>
</feature>
<feature type="compositionally biased region" description="Polar residues" evidence="1">
    <location>
        <begin position="237"/>
        <end position="256"/>
    </location>
</feature>
<keyword evidence="3" id="KW-1185">Reference proteome</keyword>
<feature type="region of interest" description="Disordered" evidence="1">
    <location>
        <begin position="199"/>
        <end position="310"/>
    </location>
</feature>
<name>A0A8J6B1R5_9EUKA</name>
<evidence type="ECO:0000256" key="1">
    <source>
        <dbReference type="SAM" id="MobiDB-lite"/>
    </source>
</evidence>
<organism evidence="2 3">
    <name type="scientific">Carpediemonas membranifera</name>
    <dbReference type="NCBI Taxonomy" id="201153"/>
    <lineage>
        <taxon>Eukaryota</taxon>
        <taxon>Metamonada</taxon>
        <taxon>Carpediemonas-like organisms</taxon>
        <taxon>Carpediemonas</taxon>
    </lineage>
</organism>
<feature type="region of interest" description="Disordered" evidence="1">
    <location>
        <begin position="34"/>
        <end position="81"/>
    </location>
</feature>
<dbReference type="AlphaFoldDB" id="A0A8J6B1R5"/>
<proteinExistence type="predicted"/>
<comment type="caution">
    <text evidence="2">The sequence shown here is derived from an EMBL/GenBank/DDBJ whole genome shotgun (WGS) entry which is preliminary data.</text>
</comment>
<feature type="compositionally biased region" description="Polar residues" evidence="1">
    <location>
        <begin position="43"/>
        <end position="52"/>
    </location>
</feature>
<feature type="compositionally biased region" description="Low complexity" evidence="1">
    <location>
        <begin position="260"/>
        <end position="283"/>
    </location>
</feature>
<gene>
    <name evidence="2" type="ORF">J8273_7431</name>
</gene>
<reference evidence="2" key="1">
    <citation type="submission" date="2021-05" db="EMBL/GenBank/DDBJ databases">
        <title>A free-living protist that lacks canonical eukaryotic 1 DNA replication and segregation systems.</title>
        <authorList>
            <person name="Salas-Leiva D.E."/>
            <person name="Tromer E.C."/>
            <person name="Curtis B.A."/>
            <person name="Jerlstrom-Hultqvist J."/>
            <person name="Kolisko M."/>
            <person name="Yi Z."/>
            <person name="Salas-Leiva J.S."/>
            <person name="Gallot-Lavallee L."/>
            <person name="Kops G.J.P.L."/>
            <person name="Archibald J.M."/>
            <person name="Simpson A.G.B."/>
            <person name="Roger A.J."/>
        </authorList>
    </citation>
    <scope>NUCLEOTIDE SEQUENCE</scope>
    <source>
        <strain evidence="2">BICM</strain>
    </source>
</reference>
<dbReference type="EMBL" id="JAHDYR010000062">
    <property type="protein sequence ID" value="KAG9391157.1"/>
    <property type="molecule type" value="Genomic_DNA"/>
</dbReference>
<evidence type="ECO:0000313" key="2">
    <source>
        <dbReference type="EMBL" id="KAG9391157.1"/>
    </source>
</evidence>
<protein>
    <submittedName>
        <fullName evidence="2">Uncharacterized protein</fullName>
    </submittedName>
</protein>
<evidence type="ECO:0000313" key="3">
    <source>
        <dbReference type="Proteomes" id="UP000717585"/>
    </source>
</evidence>
<accession>A0A8J6B1R5</accession>